<protein>
    <submittedName>
        <fullName evidence="2">Uncharacterized protein</fullName>
    </submittedName>
</protein>
<organism evidence="2 3">
    <name type="scientific">Mycena sanguinolenta</name>
    <dbReference type="NCBI Taxonomy" id="230812"/>
    <lineage>
        <taxon>Eukaryota</taxon>
        <taxon>Fungi</taxon>
        <taxon>Dikarya</taxon>
        <taxon>Basidiomycota</taxon>
        <taxon>Agaricomycotina</taxon>
        <taxon>Agaricomycetes</taxon>
        <taxon>Agaricomycetidae</taxon>
        <taxon>Agaricales</taxon>
        <taxon>Marasmiineae</taxon>
        <taxon>Mycenaceae</taxon>
        <taxon>Mycena</taxon>
    </lineage>
</organism>
<keyword evidence="3" id="KW-1185">Reference proteome</keyword>
<comment type="caution">
    <text evidence="2">The sequence shown here is derived from an EMBL/GenBank/DDBJ whole genome shotgun (WGS) entry which is preliminary data.</text>
</comment>
<accession>A0A8H6Z6I3</accession>
<evidence type="ECO:0000313" key="3">
    <source>
        <dbReference type="Proteomes" id="UP000623467"/>
    </source>
</evidence>
<evidence type="ECO:0000313" key="2">
    <source>
        <dbReference type="EMBL" id="KAF7373473.1"/>
    </source>
</evidence>
<dbReference type="Proteomes" id="UP000623467">
    <property type="component" value="Unassembled WGS sequence"/>
</dbReference>
<dbReference type="OrthoDB" id="9997739at2759"/>
<evidence type="ECO:0000256" key="1">
    <source>
        <dbReference type="SAM" id="MobiDB-lite"/>
    </source>
</evidence>
<reference evidence="2" key="1">
    <citation type="submission" date="2020-05" db="EMBL/GenBank/DDBJ databases">
        <title>Mycena genomes resolve the evolution of fungal bioluminescence.</title>
        <authorList>
            <person name="Tsai I.J."/>
        </authorList>
    </citation>
    <scope>NUCLEOTIDE SEQUENCE</scope>
    <source>
        <strain evidence="2">160909Yilan</strain>
    </source>
</reference>
<sequence>MAAICTSSPKTANSVCIATSSNASRPDSAPCWRLPSPGAPRQGSSQLTAVKLQGVTAKDLEKFLFVFYNPCVSLVSSFLGLTFNQSIAPTPSTTPPVSDWACILHLGHEWQFPEVIKLAVRELEKMPMPVVDRIALYQEHKVAEDLLIPHYAALCTRGCALDLDESERLGMPSVVLINQTMHSIHVPRDANGCASPIDPTNAVVISKIIAHIGKRDTPVAGSAGVDSANANDTQKRAPNGVNGVGGKPKTFGKKLIANPSMKKVPRLPSWAIAISDMK</sequence>
<name>A0A8H6Z6I3_9AGAR</name>
<dbReference type="AlphaFoldDB" id="A0A8H6Z6I3"/>
<dbReference type="EMBL" id="JACAZH010000003">
    <property type="protein sequence ID" value="KAF7373473.1"/>
    <property type="molecule type" value="Genomic_DNA"/>
</dbReference>
<feature type="region of interest" description="Disordered" evidence="1">
    <location>
        <begin position="220"/>
        <end position="250"/>
    </location>
</feature>
<proteinExistence type="predicted"/>
<gene>
    <name evidence="2" type="ORF">MSAN_00557000</name>
</gene>